<dbReference type="Proteomes" id="UP000502823">
    <property type="component" value="Unassembled WGS sequence"/>
</dbReference>
<protein>
    <recommendedName>
        <fullName evidence="3">Peptidase A2 domain-containing protein</fullName>
    </recommendedName>
</protein>
<name>A0A6L2PXU2_COPFO</name>
<dbReference type="OrthoDB" id="7491853at2759"/>
<sequence>ILRSITDKMPPLLKFRWYDYIADKADEDQDLNSMGKFLNKMADRCGPHATQETVDKRPPMRRQAAHTTVDRIGMEKPPCPHCREEHYLNECSKYLQAPTKMKWQIAKESRLCYKCLQGRHRKESCKRPPCPICKRWHHKTLHYENKPEEPKQENTEVANNVRLPANNTRSARAYLKMIPVEIYGPTGSKKVLALLDEGSTVTLLDSSIAAEIGLDGPKEALRLETVGGKSLLKKDSMKLNMKIRGLHHSRKRSVIGARTIDDMRLTPQALDEKIIKRCTHLKKIAD</sequence>
<proteinExistence type="predicted"/>
<evidence type="ECO:0000313" key="2">
    <source>
        <dbReference type="Proteomes" id="UP000502823"/>
    </source>
</evidence>
<dbReference type="PANTHER" id="PTHR47331">
    <property type="entry name" value="PHD-TYPE DOMAIN-CONTAINING PROTEIN"/>
    <property type="match status" value="1"/>
</dbReference>
<dbReference type="InParanoid" id="A0A6L2PXU2"/>
<dbReference type="AlphaFoldDB" id="A0A6L2PXU2"/>
<accession>A0A6L2PXU2</accession>
<feature type="non-terminal residue" evidence="1">
    <location>
        <position position="1"/>
    </location>
</feature>
<feature type="non-terminal residue" evidence="1">
    <location>
        <position position="286"/>
    </location>
</feature>
<reference evidence="2" key="1">
    <citation type="submission" date="2020-01" db="EMBL/GenBank/DDBJ databases">
        <title>Draft genome sequence of the Termite Coptotermes fromosanus.</title>
        <authorList>
            <person name="Itakura S."/>
            <person name="Yosikawa Y."/>
            <person name="Umezawa K."/>
        </authorList>
    </citation>
    <scope>NUCLEOTIDE SEQUENCE [LARGE SCALE GENOMIC DNA]</scope>
</reference>
<evidence type="ECO:0000313" key="1">
    <source>
        <dbReference type="EMBL" id="GFG37463.1"/>
    </source>
</evidence>
<dbReference type="PANTHER" id="PTHR47331:SF5">
    <property type="entry name" value="RIBONUCLEASE H"/>
    <property type="match status" value="1"/>
</dbReference>
<gene>
    <name evidence="1" type="ORF">Cfor_02100</name>
</gene>
<evidence type="ECO:0008006" key="3">
    <source>
        <dbReference type="Google" id="ProtNLM"/>
    </source>
</evidence>
<comment type="caution">
    <text evidence="1">The sequence shown here is derived from an EMBL/GenBank/DDBJ whole genome shotgun (WGS) entry which is preliminary data.</text>
</comment>
<dbReference type="EMBL" id="BLKM01012721">
    <property type="protein sequence ID" value="GFG37463.1"/>
    <property type="molecule type" value="Genomic_DNA"/>
</dbReference>
<keyword evidence="2" id="KW-1185">Reference proteome</keyword>
<organism evidence="1 2">
    <name type="scientific">Coptotermes formosanus</name>
    <name type="common">Formosan subterranean termite</name>
    <dbReference type="NCBI Taxonomy" id="36987"/>
    <lineage>
        <taxon>Eukaryota</taxon>
        <taxon>Metazoa</taxon>
        <taxon>Ecdysozoa</taxon>
        <taxon>Arthropoda</taxon>
        <taxon>Hexapoda</taxon>
        <taxon>Insecta</taxon>
        <taxon>Pterygota</taxon>
        <taxon>Neoptera</taxon>
        <taxon>Polyneoptera</taxon>
        <taxon>Dictyoptera</taxon>
        <taxon>Blattodea</taxon>
        <taxon>Blattoidea</taxon>
        <taxon>Termitoidae</taxon>
        <taxon>Rhinotermitidae</taxon>
        <taxon>Coptotermes</taxon>
    </lineage>
</organism>